<evidence type="ECO:0000313" key="3">
    <source>
        <dbReference type="EMBL" id="SDF77666.1"/>
    </source>
</evidence>
<name>A0A1G7NUE6_9ACTN</name>
<dbReference type="EMBL" id="FNBT01000006">
    <property type="protein sequence ID" value="SDF77666.1"/>
    <property type="molecule type" value="Genomic_DNA"/>
</dbReference>
<gene>
    <name evidence="3" type="ORF">SAMN05660662_3376</name>
</gene>
<reference evidence="4" key="1">
    <citation type="submission" date="2016-10" db="EMBL/GenBank/DDBJ databases">
        <authorList>
            <person name="Varghese N."/>
            <person name="Submissions S."/>
        </authorList>
    </citation>
    <scope>NUCLEOTIDE SEQUENCE [LARGE SCALE GENOMIC DNA]</scope>
    <source>
        <strain evidence="4">DSM 44268</strain>
    </source>
</reference>
<dbReference type="AlphaFoldDB" id="A0A1G7NUE6"/>
<evidence type="ECO:0000313" key="4">
    <source>
        <dbReference type="Proteomes" id="UP000199406"/>
    </source>
</evidence>
<dbReference type="PANTHER" id="PTHR43798">
    <property type="entry name" value="MONOACYLGLYCEROL LIPASE"/>
    <property type="match status" value="1"/>
</dbReference>
<dbReference type="GO" id="GO:0016020">
    <property type="term" value="C:membrane"/>
    <property type="evidence" value="ECO:0007669"/>
    <property type="project" value="TreeGrafter"/>
</dbReference>
<evidence type="ECO:0000259" key="2">
    <source>
        <dbReference type="Pfam" id="PF00561"/>
    </source>
</evidence>
<dbReference type="Proteomes" id="UP000199406">
    <property type="component" value="Unassembled WGS sequence"/>
</dbReference>
<evidence type="ECO:0000256" key="1">
    <source>
        <dbReference type="SAM" id="MobiDB-lite"/>
    </source>
</evidence>
<protein>
    <submittedName>
        <fullName evidence="3">Pimeloyl-ACP methyl ester carboxylesterase</fullName>
    </submittedName>
</protein>
<sequence length="317" mass="34205">MGHVTREMSGPGYVDPMSAALSLCRSGRGEPLLLLHGWGSSRRDFTAVLPALAERFEVLNVELPGSGRSPHLEERPTVGAITDAVERTLDASGIGRVHVLGNSLGARVALELARRGRARSVVAIAPSGLNVWPERVLQGTGMAIARIVGRTASPLIGPLSRSRLGRTALLLPMKARPWATSEEEAIGLREGFADSRDYWRTLFWALLVDVPRGMDRIDCPVLLVQGTADWIAMGQTVRYLPLVPRSRFRPLLAAGHAPQSDRPETIVRLVEQTARRAATDAAGTSPVEAVRDLPDDVTATPRSSGGRSGTTRQTRAR</sequence>
<feature type="region of interest" description="Disordered" evidence="1">
    <location>
        <begin position="277"/>
        <end position="317"/>
    </location>
</feature>
<dbReference type="InterPro" id="IPR050266">
    <property type="entry name" value="AB_hydrolase_sf"/>
</dbReference>
<feature type="domain" description="AB hydrolase-1" evidence="2">
    <location>
        <begin position="31"/>
        <end position="263"/>
    </location>
</feature>
<dbReference type="GO" id="GO:0003824">
    <property type="term" value="F:catalytic activity"/>
    <property type="evidence" value="ECO:0007669"/>
    <property type="project" value="UniProtKB-ARBA"/>
</dbReference>
<dbReference type="STRING" id="1550231.SAMN05660662_3376"/>
<organism evidence="3 4">
    <name type="scientific">Blastococcus aurantiacus</name>
    <dbReference type="NCBI Taxonomy" id="1550231"/>
    <lineage>
        <taxon>Bacteria</taxon>
        <taxon>Bacillati</taxon>
        <taxon>Actinomycetota</taxon>
        <taxon>Actinomycetes</taxon>
        <taxon>Geodermatophilales</taxon>
        <taxon>Geodermatophilaceae</taxon>
        <taxon>Blastococcus</taxon>
    </lineage>
</organism>
<dbReference type="PANTHER" id="PTHR43798:SF33">
    <property type="entry name" value="HYDROLASE, PUTATIVE (AFU_ORTHOLOGUE AFUA_2G14860)-RELATED"/>
    <property type="match status" value="1"/>
</dbReference>
<dbReference type="SUPFAM" id="SSF53474">
    <property type="entry name" value="alpha/beta-Hydrolases"/>
    <property type="match status" value="1"/>
</dbReference>
<dbReference type="Gene3D" id="3.40.50.1820">
    <property type="entry name" value="alpha/beta hydrolase"/>
    <property type="match status" value="1"/>
</dbReference>
<feature type="compositionally biased region" description="Polar residues" evidence="1">
    <location>
        <begin position="300"/>
        <end position="317"/>
    </location>
</feature>
<dbReference type="InterPro" id="IPR029058">
    <property type="entry name" value="AB_hydrolase_fold"/>
</dbReference>
<dbReference type="Pfam" id="PF00561">
    <property type="entry name" value="Abhydrolase_1"/>
    <property type="match status" value="1"/>
</dbReference>
<proteinExistence type="predicted"/>
<accession>A0A1G7NUE6</accession>
<keyword evidence="4" id="KW-1185">Reference proteome</keyword>
<dbReference type="InterPro" id="IPR000073">
    <property type="entry name" value="AB_hydrolase_1"/>
</dbReference>